<gene>
    <name evidence="1" type="ORF">BLA29_008422</name>
</gene>
<proteinExistence type="predicted"/>
<evidence type="ECO:0000313" key="2">
    <source>
        <dbReference type="Proteomes" id="UP000194236"/>
    </source>
</evidence>
<evidence type="ECO:0000313" key="1">
    <source>
        <dbReference type="EMBL" id="OTF74593.1"/>
    </source>
</evidence>
<comment type="caution">
    <text evidence="1">The sequence shown here is derived from an EMBL/GenBank/DDBJ whole genome shotgun (WGS) entry which is preliminary data.</text>
</comment>
<keyword evidence="2" id="KW-1185">Reference proteome</keyword>
<name>A0A1Y3B3W5_EURMA</name>
<accession>A0A1Y3B3W5</accession>
<organism evidence="1 2">
    <name type="scientific">Euroglyphus maynei</name>
    <name type="common">Mayne's house dust mite</name>
    <dbReference type="NCBI Taxonomy" id="6958"/>
    <lineage>
        <taxon>Eukaryota</taxon>
        <taxon>Metazoa</taxon>
        <taxon>Ecdysozoa</taxon>
        <taxon>Arthropoda</taxon>
        <taxon>Chelicerata</taxon>
        <taxon>Arachnida</taxon>
        <taxon>Acari</taxon>
        <taxon>Acariformes</taxon>
        <taxon>Sarcoptiformes</taxon>
        <taxon>Astigmata</taxon>
        <taxon>Psoroptidia</taxon>
        <taxon>Analgoidea</taxon>
        <taxon>Pyroglyphidae</taxon>
        <taxon>Pyroglyphinae</taxon>
        <taxon>Euroglyphus</taxon>
    </lineage>
</organism>
<protein>
    <submittedName>
        <fullName evidence="1">Uncharacterized protein</fullName>
    </submittedName>
</protein>
<reference evidence="1 2" key="1">
    <citation type="submission" date="2017-03" db="EMBL/GenBank/DDBJ databases">
        <title>Genome Survey of Euroglyphus maynei.</title>
        <authorList>
            <person name="Arlian L.G."/>
            <person name="Morgan M.S."/>
            <person name="Rider S.D."/>
        </authorList>
    </citation>
    <scope>NUCLEOTIDE SEQUENCE [LARGE SCALE GENOMIC DNA]</scope>
    <source>
        <strain evidence="1">Arlian Lab</strain>
        <tissue evidence="1">Whole body</tissue>
    </source>
</reference>
<dbReference type="AlphaFoldDB" id="A0A1Y3B3W5"/>
<dbReference type="OrthoDB" id="10627337at2759"/>
<dbReference type="EMBL" id="MUJZ01046300">
    <property type="protein sequence ID" value="OTF74593.1"/>
    <property type="molecule type" value="Genomic_DNA"/>
</dbReference>
<dbReference type="Proteomes" id="UP000194236">
    <property type="component" value="Unassembled WGS sequence"/>
</dbReference>
<sequence>MEEMNENLEDQLIDRHDGRPLSIDMPSLISMEILESHGHGRQMATKSKPEQNVDQVLQNVNEMNRILNDTEKYLDRMVNEKSMWLAYSKYITYFHDFH</sequence>